<dbReference type="InterPro" id="IPR050216">
    <property type="entry name" value="LRR_domain-containing"/>
</dbReference>
<dbReference type="Gene3D" id="3.80.10.10">
    <property type="entry name" value="Ribonuclease Inhibitor"/>
    <property type="match status" value="3"/>
</dbReference>
<organism evidence="5 6">
    <name type="scientific">Neocallimastix californiae</name>
    <dbReference type="NCBI Taxonomy" id="1754190"/>
    <lineage>
        <taxon>Eukaryota</taxon>
        <taxon>Fungi</taxon>
        <taxon>Fungi incertae sedis</taxon>
        <taxon>Chytridiomycota</taxon>
        <taxon>Chytridiomycota incertae sedis</taxon>
        <taxon>Neocallimastigomycetes</taxon>
        <taxon>Neocallimastigales</taxon>
        <taxon>Neocallimastigaceae</taxon>
        <taxon>Neocallimastix</taxon>
    </lineage>
</organism>
<feature type="compositionally biased region" description="Low complexity" evidence="3">
    <location>
        <begin position="66"/>
        <end position="76"/>
    </location>
</feature>
<feature type="domain" description="Disease resistance R13L4/SHOC-2-like LRR" evidence="4">
    <location>
        <begin position="1056"/>
        <end position="1187"/>
    </location>
</feature>
<dbReference type="Pfam" id="PF23598">
    <property type="entry name" value="LRR_14"/>
    <property type="match status" value="2"/>
</dbReference>
<evidence type="ECO:0000256" key="3">
    <source>
        <dbReference type="SAM" id="MobiDB-lite"/>
    </source>
</evidence>
<dbReference type="InterPro" id="IPR003591">
    <property type="entry name" value="Leu-rich_rpt_typical-subtyp"/>
</dbReference>
<dbReference type="GO" id="GO:0005737">
    <property type="term" value="C:cytoplasm"/>
    <property type="evidence" value="ECO:0007669"/>
    <property type="project" value="TreeGrafter"/>
</dbReference>
<sequence length="1210" mass="139173">MNEKEKAFFGNISEEERQNIQNNSSMINNYINDNNDGNSNRISFPVPSNGNNENGSTHDSNYVTVSPSASIRSSQSPNETNDNVNFNNILNTNQGNFQYVIMNNYPPNINFVNVNAKDGSMFQVLPNGKVNPLSPIPPHVMNSNTHKAHSLYNDSRSNFDPTATFYSEHNTNGNSNNNFYSNSFGYSNQSSVSLPINFSTLKSSGNPVTPFPPNKIEEHSETTSILASSIISKGHSITKLTKLEIFPINLANRPIENDGSESMKKIPWEELFKRVDELYEFPFPMLPFILPDPDKLYCADEDTPSYCYKFHFLCAPSNIDDIHFIKNCVSYGYSLPNYKLFIIENMTLLRLGLHFIVKNGHATDTPNEIKECLKVSNHPEPSIYFQNMIYILDKYLENALKSENSEVEKFDKLVEMCKNEIENIKTLILGIISNINNKHKSKKKRSKDLGVHSNIDGINKTNDKDGKHLSKSYTNDDENNKSIINSNIDNSEKDSKISKRIISMENLVENNVKDSKENGNNENKEVKFWFNGFQRINILDNKFQDRYMCVTHYLRQKIINELNKKLLLRNKTQDQNIMDKASIAKERINSIINKTIAIGKVKDMKICDLSECHLVAFPPNLIQLFGVENLNLSSNKFKDVPKEIGHFKLLKYLYLKKNQLTSVTEIIKNNIFLEHLDFSHNKIFYIAKEIGNLKFLKECNLENNKITSLPDEITNLKNLTQLKLKNNRLLSLPVNLGNLENLENITLTNNKLTYLPESFFMLNKLRKLDLKNNYLAILPEKIGKMVSLNVIILDNNKISFLPSDFSQLKNLTTLSFSHNEIKKLPESFGELSELREIDASYNKIYELPSSIRLLTHVEMMNFDYNEISYLPNGFGDLKKLKFLYLASNKLTALEDELSGLESLEEISLERNSIVEISTNFCTLPKLRKLVLESNNLSHLPNNINSLISLTHLNIAANKLVELPDNLYRLPNLKKFDLQDNNDTLTTIDEKVTEMKNLECLYINDNISRVFMENLSSFKNLKELSLVNYKYSFSKYLHLDSITQLVLHSCNISKFPENVIYLLNLREFILCGNRIKKIPKKISKLRNLKEFNISFNCVTKIPAEICELSLLEKLNLRKNEIRVLPTDFKLLKSLQELDLSYNKFQQIPQEIYDLTNLRLLNIKHNVNIISINPKICSLDKLEYLKIFDFDIPIARLKKSANDASVEFNKKK</sequence>
<feature type="region of interest" description="Disordered" evidence="3">
    <location>
        <begin position="29"/>
        <end position="81"/>
    </location>
</feature>
<proteinExistence type="predicted"/>
<evidence type="ECO:0000256" key="1">
    <source>
        <dbReference type="ARBA" id="ARBA00022614"/>
    </source>
</evidence>
<reference evidence="5 6" key="1">
    <citation type="submission" date="2016-08" db="EMBL/GenBank/DDBJ databases">
        <title>A Parts List for Fungal Cellulosomes Revealed by Comparative Genomics.</title>
        <authorList>
            <consortium name="DOE Joint Genome Institute"/>
            <person name="Haitjema C.H."/>
            <person name="Gilmore S.P."/>
            <person name="Henske J.K."/>
            <person name="Solomon K.V."/>
            <person name="De Groot R."/>
            <person name="Kuo A."/>
            <person name="Mondo S.J."/>
            <person name="Salamov A.A."/>
            <person name="Labutti K."/>
            <person name="Zhao Z."/>
            <person name="Chiniquy J."/>
            <person name="Barry K."/>
            <person name="Brewer H.M."/>
            <person name="Purvine S.O."/>
            <person name="Wright A.T."/>
            <person name="Boxma B."/>
            <person name="Van Alen T."/>
            <person name="Hackstein J.H."/>
            <person name="Baker S.E."/>
            <person name="Grigoriev I.V."/>
            <person name="O'Malley M.A."/>
        </authorList>
    </citation>
    <scope>NUCLEOTIDE SEQUENCE [LARGE SCALE GENOMIC DNA]</scope>
    <source>
        <strain evidence="5 6">G1</strain>
    </source>
</reference>
<dbReference type="SUPFAM" id="SSF52058">
    <property type="entry name" value="L domain-like"/>
    <property type="match status" value="2"/>
</dbReference>
<gene>
    <name evidence="5" type="ORF">LY90DRAFT_668379</name>
</gene>
<accession>A0A1Y2DRS1</accession>
<dbReference type="SMART" id="SM00365">
    <property type="entry name" value="LRR_SD22"/>
    <property type="match status" value="10"/>
</dbReference>
<evidence type="ECO:0000313" key="5">
    <source>
        <dbReference type="EMBL" id="ORY61960.1"/>
    </source>
</evidence>
<dbReference type="Proteomes" id="UP000193920">
    <property type="component" value="Unassembled WGS sequence"/>
</dbReference>
<dbReference type="InterPro" id="IPR001611">
    <property type="entry name" value="Leu-rich_rpt"/>
</dbReference>
<dbReference type="SMART" id="SM00364">
    <property type="entry name" value="LRR_BAC"/>
    <property type="match status" value="12"/>
</dbReference>
<dbReference type="InterPro" id="IPR032675">
    <property type="entry name" value="LRR_dom_sf"/>
</dbReference>
<evidence type="ECO:0000313" key="6">
    <source>
        <dbReference type="Proteomes" id="UP000193920"/>
    </source>
</evidence>
<keyword evidence="2" id="KW-0677">Repeat</keyword>
<dbReference type="AlphaFoldDB" id="A0A1Y2DRS1"/>
<name>A0A1Y2DRS1_9FUNG</name>
<comment type="caution">
    <text evidence="5">The sequence shown here is derived from an EMBL/GenBank/DDBJ whole genome shotgun (WGS) entry which is preliminary data.</text>
</comment>
<keyword evidence="6" id="KW-1185">Reference proteome</keyword>
<dbReference type="OrthoDB" id="676979at2759"/>
<dbReference type="SMART" id="SM00369">
    <property type="entry name" value="LRR_TYP"/>
    <property type="match status" value="16"/>
</dbReference>
<feature type="compositionally biased region" description="Low complexity" evidence="3">
    <location>
        <begin position="29"/>
        <end position="43"/>
    </location>
</feature>
<feature type="compositionally biased region" description="Polar residues" evidence="3">
    <location>
        <begin position="46"/>
        <end position="65"/>
    </location>
</feature>
<feature type="domain" description="Disease resistance R13L4/SHOC-2-like LRR" evidence="4">
    <location>
        <begin position="828"/>
        <end position="933"/>
    </location>
</feature>
<dbReference type="PROSITE" id="PS51450">
    <property type="entry name" value="LRR"/>
    <property type="match status" value="5"/>
</dbReference>
<dbReference type="EMBL" id="MCOG01000058">
    <property type="protein sequence ID" value="ORY61960.1"/>
    <property type="molecule type" value="Genomic_DNA"/>
</dbReference>
<dbReference type="InterPro" id="IPR055414">
    <property type="entry name" value="LRR_R13L4/SHOC2-like"/>
</dbReference>
<dbReference type="PANTHER" id="PTHR48051:SF46">
    <property type="entry name" value="LEUCINE RICH REPEAT-CONTAINING DOMAIN PROTEIN"/>
    <property type="match status" value="1"/>
</dbReference>
<feature type="region of interest" description="Disordered" evidence="3">
    <location>
        <begin position="442"/>
        <end position="488"/>
    </location>
</feature>
<dbReference type="PANTHER" id="PTHR48051">
    <property type="match status" value="1"/>
</dbReference>
<evidence type="ECO:0000259" key="4">
    <source>
        <dbReference type="Pfam" id="PF23598"/>
    </source>
</evidence>
<protein>
    <submittedName>
        <fullName evidence="5">L domain-like protein</fullName>
    </submittedName>
</protein>
<dbReference type="STRING" id="1754190.A0A1Y2DRS1"/>
<evidence type="ECO:0000256" key="2">
    <source>
        <dbReference type="ARBA" id="ARBA00022737"/>
    </source>
</evidence>
<keyword evidence="1" id="KW-0433">Leucine-rich repeat</keyword>